<proteinExistence type="predicted"/>
<sequence>MNTRRCEHCGEHLAARHAHNARFCSGRCRVAAHRARRTIPTELTSRPRWVRRTARKVPLTVGGETASSTDPSTWSRYREAAASTVGTGLGFVLNGDGIVCIDLDHCLDDEGEVLPWAALILDSAPGCWVERSVSGRGLHVWGRGPLRHGRRIARDGTSIEVYGTGRFIAVTGETWGDTPRRLGDLSELIDVLL</sequence>
<dbReference type="EMBL" id="FOSG01000008">
    <property type="protein sequence ID" value="SFK73441.1"/>
    <property type="molecule type" value="Genomic_DNA"/>
</dbReference>
<dbReference type="OrthoDB" id="3187422at2"/>
<keyword evidence="3" id="KW-1185">Reference proteome</keyword>
<evidence type="ECO:0000313" key="3">
    <source>
        <dbReference type="Proteomes" id="UP000198928"/>
    </source>
</evidence>
<protein>
    <submittedName>
        <fullName evidence="2">Bifunctional DNA primase/polymerase, N-terminal</fullName>
    </submittedName>
</protein>
<dbReference type="RefSeq" id="WP_093849906.1">
    <property type="nucleotide sequence ID" value="NZ_FOSG01000008.1"/>
</dbReference>
<dbReference type="Pfam" id="PF09250">
    <property type="entry name" value="Prim-Pol"/>
    <property type="match status" value="1"/>
</dbReference>
<organism evidence="2 3">
    <name type="scientific">Streptomyces pini</name>
    <dbReference type="NCBI Taxonomy" id="1520580"/>
    <lineage>
        <taxon>Bacteria</taxon>
        <taxon>Bacillati</taxon>
        <taxon>Actinomycetota</taxon>
        <taxon>Actinomycetes</taxon>
        <taxon>Kitasatosporales</taxon>
        <taxon>Streptomycetaceae</taxon>
        <taxon>Streptomyces</taxon>
    </lineage>
</organism>
<dbReference type="InterPro" id="IPR015330">
    <property type="entry name" value="DNA_primase/pol_bifunc_N"/>
</dbReference>
<gene>
    <name evidence="2" type="ORF">SAMN05192584_108177</name>
</gene>
<feature type="domain" description="DNA primase/polymerase bifunctional N-terminal" evidence="1">
    <location>
        <begin position="41"/>
        <end position="174"/>
    </location>
</feature>
<evidence type="ECO:0000313" key="2">
    <source>
        <dbReference type="EMBL" id="SFK73441.1"/>
    </source>
</evidence>
<dbReference type="AlphaFoldDB" id="A0A1I4BZV6"/>
<evidence type="ECO:0000259" key="1">
    <source>
        <dbReference type="Pfam" id="PF09250"/>
    </source>
</evidence>
<dbReference type="Proteomes" id="UP000198928">
    <property type="component" value="Unassembled WGS sequence"/>
</dbReference>
<reference evidence="3" key="1">
    <citation type="submission" date="2016-10" db="EMBL/GenBank/DDBJ databases">
        <authorList>
            <person name="Varghese N."/>
            <person name="Submissions S."/>
        </authorList>
    </citation>
    <scope>NUCLEOTIDE SEQUENCE [LARGE SCALE GENOMIC DNA]</scope>
    <source>
        <strain evidence="3">PL19</strain>
    </source>
</reference>
<accession>A0A1I4BZV6</accession>
<name>A0A1I4BZV6_9ACTN</name>